<dbReference type="Pfam" id="PF09335">
    <property type="entry name" value="VTT_dom"/>
    <property type="match status" value="1"/>
</dbReference>
<sequence>MPVVTSKKGKIGIAVFVIAVAGSIWFSGLHEALTPERIKEEREVLHAFVEQNYVLSVLSFILLTVSTAFFVPGAIALVLAAGFFFGAIPGALFSVTGLTLGAVSAFLAARYVLGDWIQEKYRVPLAAFNQEMQNHGHYYLLTLRIVPVVPFFLVNILAGLTKISLKNFTASTSIGLLPASVVYSFAGRKLGSINSPRDVLSPGVVAALLLLAVLALFPVLLKNLRRIRNKDRPKRLD</sequence>
<comment type="similarity">
    <text evidence="6">Belongs to the TVP38/TMEM64 family.</text>
</comment>
<keyword evidence="2 6" id="KW-1003">Cell membrane</keyword>
<evidence type="ECO:0000256" key="5">
    <source>
        <dbReference type="ARBA" id="ARBA00023136"/>
    </source>
</evidence>
<name>A0A2U3QGT2_9BACT</name>
<feature type="transmembrane region" description="Helical" evidence="6">
    <location>
        <begin position="12"/>
        <end position="33"/>
    </location>
</feature>
<dbReference type="InterPro" id="IPR032816">
    <property type="entry name" value="VTT_dom"/>
</dbReference>
<evidence type="ECO:0000256" key="1">
    <source>
        <dbReference type="ARBA" id="ARBA00004651"/>
    </source>
</evidence>
<evidence type="ECO:0000256" key="6">
    <source>
        <dbReference type="RuleBase" id="RU366058"/>
    </source>
</evidence>
<comment type="subcellular location">
    <subcellularLocation>
        <location evidence="1 6">Cell membrane</location>
        <topology evidence="1 6">Multi-pass membrane protein</topology>
    </subcellularLocation>
</comment>
<keyword evidence="3 6" id="KW-0812">Transmembrane</keyword>
<feature type="transmembrane region" description="Helical" evidence="6">
    <location>
        <begin position="138"/>
        <end position="160"/>
    </location>
</feature>
<dbReference type="GO" id="GO:0005886">
    <property type="term" value="C:plasma membrane"/>
    <property type="evidence" value="ECO:0007669"/>
    <property type="project" value="UniProtKB-SubCell"/>
</dbReference>
<dbReference type="InterPro" id="IPR015414">
    <property type="entry name" value="TMEM64"/>
</dbReference>
<feature type="transmembrane region" description="Helical" evidence="6">
    <location>
        <begin position="53"/>
        <end position="85"/>
    </location>
</feature>
<evidence type="ECO:0000313" key="8">
    <source>
        <dbReference type="EMBL" id="SPQ00550.1"/>
    </source>
</evidence>
<keyword evidence="5 6" id="KW-0472">Membrane</keyword>
<dbReference type="PANTHER" id="PTHR12677">
    <property type="entry name" value="GOLGI APPARATUS MEMBRANE PROTEIN TVP38-RELATED"/>
    <property type="match status" value="1"/>
</dbReference>
<evidence type="ECO:0000256" key="3">
    <source>
        <dbReference type="ARBA" id="ARBA00022692"/>
    </source>
</evidence>
<protein>
    <recommendedName>
        <fullName evidence="6">TVP38/TMEM64 family membrane protein</fullName>
    </recommendedName>
</protein>
<reference evidence="9" key="1">
    <citation type="submission" date="2018-03" db="EMBL/GenBank/DDBJ databases">
        <authorList>
            <person name="Zecchin S."/>
        </authorList>
    </citation>
    <scope>NUCLEOTIDE SEQUENCE [LARGE SCALE GENOMIC DNA]</scope>
</reference>
<dbReference type="OrthoDB" id="9779114at2"/>
<feature type="domain" description="VTT" evidence="7">
    <location>
        <begin position="72"/>
        <end position="188"/>
    </location>
</feature>
<dbReference type="AlphaFoldDB" id="A0A2U3QGT2"/>
<dbReference type="PANTHER" id="PTHR12677:SF59">
    <property type="entry name" value="GOLGI APPARATUS MEMBRANE PROTEIN TVP38-RELATED"/>
    <property type="match status" value="1"/>
</dbReference>
<gene>
    <name evidence="8" type="ORF">NBG4_270013</name>
</gene>
<dbReference type="Proteomes" id="UP000245125">
    <property type="component" value="Unassembled WGS sequence"/>
</dbReference>
<organism evidence="8 9">
    <name type="scientific">Candidatus Sulfobium mesophilum</name>
    <dbReference type="NCBI Taxonomy" id="2016548"/>
    <lineage>
        <taxon>Bacteria</taxon>
        <taxon>Pseudomonadati</taxon>
        <taxon>Nitrospirota</taxon>
        <taxon>Nitrospiria</taxon>
        <taxon>Nitrospirales</taxon>
        <taxon>Nitrospiraceae</taxon>
        <taxon>Candidatus Sulfobium</taxon>
    </lineage>
</organism>
<feature type="transmembrane region" description="Helical" evidence="6">
    <location>
        <begin position="199"/>
        <end position="221"/>
    </location>
</feature>
<evidence type="ECO:0000256" key="2">
    <source>
        <dbReference type="ARBA" id="ARBA00022475"/>
    </source>
</evidence>
<dbReference type="EMBL" id="OUUY01000072">
    <property type="protein sequence ID" value="SPQ00550.1"/>
    <property type="molecule type" value="Genomic_DNA"/>
</dbReference>
<evidence type="ECO:0000313" key="9">
    <source>
        <dbReference type="Proteomes" id="UP000245125"/>
    </source>
</evidence>
<keyword evidence="4 6" id="KW-1133">Transmembrane helix</keyword>
<evidence type="ECO:0000256" key="4">
    <source>
        <dbReference type="ARBA" id="ARBA00022989"/>
    </source>
</evidence>
<keyword evidence="9" id="KW-1185">Reference proteome</keyword>
<proteinExistence type="inferred from homology"/>
<evidence type="ECO:0000259" key="7">
    <source>
        <dbReference type="Pfam" id="PF09335"/>
    </source>
</evidence>
<accession>A0A2U3QGT2</accession>
<feature type="transmembrane region" description="Helical" evidence="6">
    <location>
        <begin position="92"/>
        <end position="113"/>
    </location>
</feature>